<feature type="signal peptide" evidence="1">
    <location>
        <begin position="1"/>
        <end position="21"/>
    </location>
</feature>
<dbReference type="AlphaFoldDB" id="A0A915E2S4"/>
<feature type="chain" id="PRO_5037686736" evidence="1">
    <location>
        <begin position="22"/>
        <end position="73"/>
    </location>
</feature>
<evidence type="ECO:0000256" key="1">
    <source>
        <dbReference type="SAM" id="SignalP"/>
    </source>
</evidence>
<protein>
    <submittedName>
        <fullName evidence="3">Secreted protein</fullName>
    </submittedName>
</protein>
<evidence type="ECO:0000313" key="3">
    <source>
        <dbReference type="WBParaSite" id="jg25865"/>
    </source>
</evidence>
<accession>A0A915E2S4</accession>
<keyword evidence="2" id="KW-1185">Reference proteome</keyword>
<name>A0A915E2S4_9BILA</name>
<reference evidence="3" key="1">
    <citation type="submission" date="2022-11" db="UniProtKB">
        <authorList>
            <consortium name="WormBaseParasite"/>
        </authorList>
    </citation>
    <scope>IDENTIFICATION</scope>
</reference>
<dbReference type="Proteomes" id="UP000887574">
    <property type="component" value="Unplaced"/>
</dbReference>
<proteinExistence type="predicted"/>
<organism evidence="2 3">
    <name type="scientific">Ditylenchus dipsaci</name>
    <dbReference type="NCBI Taxonomy" id="166011"/>
    <lineage>
        <taxon>Eukaryota</taxon>
        <taxon>Metazoa</taxon>
        <taxon>Ecdysozoa</taxon>
        <taxon>Nematoda</taxon>
        <taxon>Chromadorea</taxon>
        <taxon>Rhabditida</taxon>
        <taxon>Tylenchina</taxon>
        <taxon>Tylenchomorpha</taxon>
        <taxon>Sphaerularioidea</taxon>
        <taxon>Anguinidae</taxon>
        <taxon>Anguininae</taxon>
        <taxon>Ditylenchus</taxon>
    </lineage>
</organism>
<dbReference type="WBParaSite" id="jg25865">
    <property type="protein sequence ID" value="jg25865"/>
    <property type="gene ID" value="jg25865"/>
</dbReference>
<sequence length="73" mass="8008">MEALFRILLVLLATAEKNAIGSEVVSNSHQEQYWRARATSKTPSSSSHHLYSCEELCQLCCTPPLLAGAAWTS</sequence>
<evidence type="ECO:0000313" key="2">
    <source>
        <dbReference type="Proteomes" id="UP000887574"/>
    </source>
</evidence>
<keyword evidence="1" id="KW-0732">Signal</keyword>